<dbReference type="InterPro" id="IPR014757">
    <property type="entry name" value="Tscrpt_reg_IclR_C"/>
</dbReference>
<feature type="domain" description="HTH iclR-type" evidence="4">
    <location>
        <begin position="4"/>
        <end position="65"/>
    </location>
</feature>
<dbReference type="PROSITE" id="PS51077">
    <property type="entry name" value="HTH_ICLR"/>
    <property type="match status" value="1"/>
</dbReference>
<evidence type="ECO:0000259" key="5">
    <source>
        <dbReference type="PROSITE" id="PS51078"/>
    </source>
</evidence>
<gene>
    <name evidence="6" type="ORF">MNBD_ALPHA01-1987</name>
</gene>
<dbReference type="InterPro" id="IPR036388">
    <property type="entry name" value="WH-like_DNA-bd_sf"/>
</dbReference>
<feature type="domain" description="IclR-ED" evidence="5">
    <location>
        <begin position="66"/>
        <end position="256"/>
    </location>
</feature>
<dbReference type="InterPro" id="IPR036390">
    <property type="entry name" value="WH_DNA-bd_sf"/>
</dbReference>
<dbReference type="GO" id="GO:0003677">
    <property type="term" value="F:DNA binding"/>
    <property type="evidence" value="ECO:0007669"/>
    <property type="project" value="UniProtKB-KW"/>
</dbReference>
<evidence type="ECO:0000256" key="2">
    <source>
        <dbReference type="ARBA" id="ARBA00023125"/>
    </source>
</evidence>
<dbReference type="Pfam" id="PF01614">
    <property type="entry name" value="IclR_C"/>
    <property type="match status" value="1"/>
</dbReference>
<name>A0A3B0SNP9_9ZZZZ</name>
<evidence type="ECO:0000259" key="4">
    <source>
        <dbReference type="PROSITE" id="PS51077"/>
    </source>
</evidence>
<dbReference type="EMBL" id="UOEJ01000159">
    <property type="protein sequence ID" value="VAW02229.1"/>
    <property type="molecule type" value="Genomic_DNA"/>
</dbReference>
<evidence type="ECO:0000256" key="1">
    <source>
        <dbReference type="ARBA" id="ARBA00023015"/>
    </source>
</evidence>
<dbReference type="SMART" id="SM00346">
    <property type="entry name" value="HTH_ICLR"/>
    <property type="match status" value="1"/>
</dbReference>
<dbReference type="SUPFAM" id="SSF46785">
    <property type="entry name" value="Winged helix' DNA-binding domain"/>
    <property type="match status" value="1"/>
</dbReference>
<proteinExistence type="predicted"/>
<keyword evidence="1" id="KW-0805">Transcription regulation</keyword>
<dbReference type="GO" id="GO:0003700">
    <property type="term" value="F:DNA-binding transcription factor activity"/>
    <property type="evidence" value="ECO:0007669"/>
    <property type="project" value="TreeGrafter"/>
</dbReference>
<accession>A0A3B0SNP9</accession>
<evidence type="ECO:0000256" key="3">
    <source>
        <dbReference type="ARBA" id="ARBA00023163"/>
    </source>
</evidence>
<dbReference type="PANTHER" id="PTHR30136:SF23">
    <property type="entry name" value="DNA-BINDING TRANSCRIPTIONAL ACTIVATOR MHPR"/>
    <property type="match status" value="1"/>
</dbReference>
<evidence type="ECO:0000313" key="6">
    <source>
        <dbReference type="EMBL" id="VAW02229.1"/>
    </source>
</evidence>
<dbReference type="PROSITE" id="PS51078">
    <property type="entry name" value="ICLR_ED"/>
    <property type="match status" value="1"/>
</dbReference>
<dbReference type="InterPro" id="IPR005471">
    <property type="entry name" value="Tscrpt_reg_IclR_N"/>
</dbReference>
<dbReference type="Gene3D" id="3.30.450.40">
    <property type="match status" value="1"/>
</dbReference>
<sequence>MHTIRSLHRGLMALEILNNHKSLTVAEMARQIDLPRTTTFRILENLVAFGYLKRGERKGRYSLTIRVRNLASGFNEDAWLTEIVRPLAIDLSKIVIWPISIMSPRNVRMSLRFTTDTESPLSLDYYNEGLRLPILSTASGHVYLSYCGETEREIVLSALRHEKPDVTNMLANSPDIIQKIISTTRENGFAINIRSPRALEPGKTNTIALPIMRNGQFLAALAMRYISVAMTTTELKERYLPTLTAIRDQMEEELEEADVDI</sequence>
<dbReference type="Pfam" id="PF09339">
    <property type="entry name" value="HTH_IclR"/>
    <property type="match status" value="1"/>
</dbReference>
<dbReference type="GO" id="GO:0045892">
    <property type="term" value="P:negative regulation of DNA-templated transcription"/>
    <property type="evidence" value="ECO:0007669"/>
    <property type="project" value="TreeGrafter"/>
</dbReference>
<keyword evidence="3" id="KW-0804">Transcription</keyword>
<organism evidence="6">
    <name type="scientific">hydrothermal vent metagenome</name>
    <dbReference type="NCBI Taxonomy" id="652676"/>
    <lineage>
        <taxon>unclassified sequences</taxon>
        <taxon>metagenomes</taxon>
        <taxon>ecological metagenomes</taxon>
    </lineage>
</organism>
<protein>
    <recommendedName>
        <fullName evidence="7">Transcriptional regulator, IclR family</fullName>
    </recommendedName>
</protein>
<dbReference type="Gene3D" id="1.10.10.10">
    <property type="entry name" value="Winged helix-like DNA-binding domain superfamily/Winged helix DNA-binding domain"/>
    <property type="match status" value="1"/>
</dbReference>
<dbReference type="SUPFAM" id="SSF55781">
    <property type="entry name" value="GAF domain-like"/>
    <property type="match status" value="1"/>
</dbReference>
<keyword evidence="2" id="KW-0238">DNA-binding</keyword>
<dbReference type="InterPro" id="IPR050707">
    <property type="entry name" value="HTH_MetabolicPath_Reg"/>
</dbReference>
<dbReference type="PANTHER" id="PTHR30136">
    <property type="entry name" value="HELIX-TURN-HELIX TRANSCRIPTIONAL REGULATOR, ICLR FAMILY"/>
    <property type="match status" value="1"/>
</dbReference>
<dbReference type="AlphaFoldDB" id="A0A3B0SNP9"/>
<reference evidence="6" key="1">
    <citation type="submission" date="2018-06" db="EMBL/GenBank/DDBJ databases">
        <authorList>
            <person name="Zhirakovskaya E."/>
        </authorList>
    </citation>
    <scope>NUCLEOTIDE SEQUENCE</scope>
</reference>
<evidence type="ECO:0008006" key="7">
    <source>
        <dbReference type="Google" id="ProtNLM"/>
    </source>
</evidence>
<dbReference type="InterPro" id="IPR029016">
    <property type="entry name" value="GAF-like_dom_sf"/>
</dbReference>